<evidence type="ECO:0000313" key="7">
    <source>
        <dbReference type="Proteomes" id="UP000698924"/>
    </source>
</evidence>
<dbReference type="RefSeq" id="WP_204971590.1">
    <property type="nucleotide sequence ID" value="NZ_JAAZTS010000009.1"/>
</dbReference>
<dbReference type="GO" id="GO:0005975">
    <property type="term" value="P:carbohydrate metabolic process"/>
    <property type="evidence" value="ECO:0007669"/>
    <property type="project" value="InterPro"/>
</dbReference>
<dbReference type="InterPro" id="IPR006710">
    <property type="entry name" value="Glyco_hydro_43"/>
</dbReference>
<protein>
    <submittedName>
        <fullName evidence="6">Family 43 glycosylhydrolase</fullName>
    </submittedName>
</protein>
<comment type="caution">
    <text evidence="6">The sequence shown here is derived from an EMBL/GenBank/DDBJ whole genome shotgun (WGS) entry which is preliminary data.</text>
</comment>
<evidence type="ECO:0000313" key="6">
    <source>
        <dbReference type="EMBL" id="MBM6857432.1"/>
    </source>
</evidence>
<dbReference type="PROSITE" id="PS51257">
    <property type="entry name" value="PROKAR_LIPOPROTEIN"/>
    <property type="match status" value="1"/>
</dbReference>
<dbReference type="PANTHER" id="PTHR22925:SF3">
    <property type="entry name" value="GLYCOSYL HYDROLASE FAMILY PROTEIN 43"/>
    <property type="match status" value="1"/>
</dbReference>
<proteinExistence type="inferred from homology"/>
<feature type="signal peptide" evidence="5">
    <location>
        <begin position="1"/>
        <end position="21"/>
    </location>
</feature>
<keyword evidence="3 4" id="KW-0326">Glycosidase</keyword>
<dbReference type="SUPFAM" id="SSF75005">
    <property type="entry name" value="Arabinanase/levansucrase/invertase"/>
    <property type="match status" value="1"/>
</dbReference>
<dbReference type="CDD" id="cd18825">
    <property type="entry name" value="GH43_CtGH43-like"/>
    <property type="match status" value="1"/>
</dbReference>
<evidence type="ECO:0000256" key="5">
    <source>
        <dbReference type="SAM" id="SignalP"/>
    </source>
</evidence>
<keyword evidence="7" id="KW-1185">Reference proteome</keyword>
<name>A0AA41DAS8_9BACT</name>
<dbReference type="AlphaFoldDB" id="A0AA41DAS8"/>
<organism evidence="6 7">
    <name type="scientific">Caecibacteroides pullorum</name>
    <dbReference type="NCBI Taxonomy" id="2725562"/>
    <lineage>
        <taxon>Bacteria</taxon>
        <taxon>Pseudomonadati</taxon>
        <taxon>Bacteroidota</taxon>
        <taxon>Bacteroidia</taxon>
        <taxon>Bacteroidales</taxon>
        <taxon>Bacteroidaceae</taxon>
        <taxon>Caecibacteroides</taxon>
    </lineage>
</organism>
<sequence>MTRFYGLLSICLFLLSVSCTQKEPAKPIRSGEIWPDNQGVHINAHGGGMLYHEGTYYWYGENKSDSTSKAMVGIMCYSSKNLTDWKNEGAVLPVELNDTTSDIIQGCIMERPKVIYNEKTKKFVMWFHLELKDKGYAAARSAVAVSDLPTGPFQYLRSGRINPGILPFDITADQRNILDTLQLEHFKEWWTPAWYEAIDKGLFLKRDLEGGQMARDMQLFVDDDGKAYHIYSSEDNLTLHIAELSEDYLSHTGKYVRLAPAGHNEAPAIFKKDGIYWMITSGCTGWDPNEARMFSAPSIWGPWTKHPNPCIGPNSELTFGGQSTFVLNIPSKKNAYMFMADIWRPKKPSDARYIWLPIQFKDGIPYIEWMDSWTLDFFNE</sequence>
<evidence type="ECO:0000256" key="2">
    <source>
        <dbReference type="ARBA" id="ARBA00022801"/>
    </source>
</evidence>
<feature type="chain" id="PRO_5041243830" evidence="5">
    <location>
        <begin position="22"/>
        <end position="380"/>
    </location>
</feature>
<evidence type="ECO:0000256" key="1">
    <source>
        <dbReference type="ARBA" id="ARBA00009865"/>
    </source>
</evidence>
<dbReference type="InterPro" id="IPR023296">
    <property type="entry name" value="Glyco_hydro_beta-prop_sf"/>
</dbReference>
<keyword evidence="2 4" id="KW-0378">Hydrolase</keyword>
<evidence type="ECO:0000256" key="4">
    <source>
        <dbReference type="RuleBase" id="RU361187"/>
    </source>
</evidence>
<dbReference type="GO" id="GO:0004553">
    <property type="term" value="F:hydrolase activity, hydrolyzing O-glycosyl compounds"/>
    <property type="evidence" value="ECO:0007669"/>
    <property type="project" value="InterPro"/>
</dbReference>
<dbReference type="Pfam" id="PF04616">
    <property type="entry name" value="Glyco_hydro_43"/>
    <property type="match status" value="1"/>
</dbReference>
<comment type="similarity">
    <text evidence="1 4">Belongs to the glycosyl hydrolase 43 family.</text>
</comment>
<evidence type="ECO:0000256" key="3">
    <source>
        <dbReference type="ARBA" id="ARBA00023295"/>
    </source>
</evidence>
<dbReference type="Proteomes" id="UP000698924">
    <property type="component" value="Unassembled WGS sequence"/>
</dbReference>
<accession>A0AA41DAS8</accession>
<dbReference type="Gene3D" id="2.115.10.20">
    <property type="entry name" value="Glycosyl hydrolase domain, family 43"/>
    <property type="match status" value="1"/>
</dbReference>
<dbReference type="EMBL" id="JACJMO010000008">
    <property type="protein sequence ID" value="MBM6857432.1"/>
    <property type="molecule type" value="Genomic_DNA"/>
</dbReference>
<keyword evidence="5" id="KW-0732">Signal</keyword>
<reference evidence="6 7" key="1">
    <citation type="journal article" date="2021" name="Sci. Rep.">
        <title>The distribution of antibiotic resistance genes in chicken gut microbiota commensals.</title>
        <authorList>
            <person name="Juricova H."/>
            <person name="Matiasovicova J."/>
            <person name="Kubasova T."/>
            <person name="Cejkova D."/>
            <person name="Rychlik I."/>
        </authorList>
    </citation>
    <scope>NUCLEOTIDE SEQUENCE [LARGE SCALE GENOMIC DNA]</scope>
    <source>
        <strain evidence="6 7">An421</strain>
    </source>
</reference>
<gene>
    <name evidence="6" type="ORF">H6D15_07460</name>
</gene>
<dbReference type="PANTHER" id="PTHR22925">
    <property type="entry name" value="GLYCOSYL HYDROLASE 43 FAMILY MEMBER"/>
    <property type="match status" value="1"/>
</dbReference>